<keyword evidence="3" id="KW-1185">Reference proteome</keyword>
<feature type="region of interest" description="Disordered" evidence="1">
    <location>
        <begin position="49"/>
        <end position="81"/>
    </location>
</feature>
<feature type="compositionally biased region" description="Basic and acidic residues" evidence="1">
    <location>
        <begin position="1"/>
        <end position="11"/>
    </location>
</feature>
<dbReference type="EMBL" id="JASBNA010000055">
    <property type="protein sequence ID" value="KAK7679817.1"/>
    <property type="molecule type" value="Genomic_DNA"/>
</dbReference>
<dbReference type="Proteomes" id="UP001385951">
    <property type="component" value="Unassembled WGS sequence"/>
</dbReference>
<proteinExistence type="predicted"/>
<dbReference type="AlphaFoldDB" id="A0AAW0FKE7"/>
<organism evidence="2 3">
    <name type="scientific">Cerrena zonata</name>
    <dbReference type="NCBI Taxonomy" id="2478898"/>
    <lineage>
        <taxon>Eukaryota</taxon>
        <taxon>Fungi</taxon>
        <taxon>Dikarya</taxon>
        <taxon>Basidiomycota</taxon>
        <taxon>Agaricomycotina</taxon>
        <taxon>Agaricomycetes</taxon>
        <taxon>Polyporales</taxon>
        <taxon>Cerrenaceae</taxon>
        <taxon>Cerrena</taxon>
    </lineage>
</organism>
<protein>
    <submittedName>
        <fullName evidence="2">Uncharacterized protein</fullName>
    </submittedName>
</protein>
<accession>A0AAW0FKE7</accession>
<feature type="region of interest" description="Disordered" evidence="1">
    <location>
        <begin position="1"/>
        <end position="24"/>
    </location>
</feature>
<name>A0AAW0FKE7_9APHY</name>
<evidence type="ECO:0000256" key="1">
    <source>
        <dbReference type="SAM" id="MobiDB-lite"/>
    </source>
</evidence>
<reference evidence="2 3" key="1">
    <citation type="submission" date="2022-09" db="EMBL/GenBank/DDBJ databases">
        <authorList>
            <person name="Palmer J.M."/>
        </authorList>
    </citation>
    <scope>NUCLEOTIDE SEQUENCE [LARGE SCALE GENOMIC DNA]</scope>
    <source>
        <strain evidence="2 3">DSM 7382</strain>
    </source>
</reference>
<evidence type="ECO:0000313" key="2">
    <source>
        <dbReference type="EMBL" id="KAK7679817.1"/>
    </source>
</evidence>
<sequence>MIGEAHDKSRPDLYSQLSGRQREEKLDDFQRLDIQRRQNQRNRVNFIRNGNVVNKRAESTQRPQKRVPLADKSNLPLTQSRPKLPISKIHKITKLAPPKKLNSSSKGDQMKSVLKNQIMEFHKPLPRPAQNNVSSSSTGVKISTLSSVVKSSPAQNALVAASVGKNNGYFEITRDILNRVSYQNITSGARITDQASNFIRTFIEWYKANKYNFVVVQENINEVILKAHQHLSEIPESYAYPDSAAVSGILEMQSKRRPIESKNSPTHIVEKATSLGKYLVCAKVRCTKMNKIENVFLANTDTRVHINANDLLVLKKDGYSQQVFNVYKESPLNVDFFS</sequence>
<gene>
    <name evidence="2" type="ORF">QCA50_017143</name>
</gene>
<comment type="caution">
    <text evidence="2">The sequence shown here is derived from an EMBL/GenBank/DDBJ whole genome shotgun (WGS) entry which is preliminary data.</text>
</comment>
<evidence type="ECO:0000313" key="3">
    <source>
        <dbReference type="Proteomes" id="UP001385951"/>
    </source>
</evidence>